<dbReference type="EMBL" id="CAJVOS010000038">
    <property type="protein sequence ID" value="CAG8175325.1"/>
    <property type="molecule type" value="Genomic_DNA"/>
</dbReference>
<feature type="region of interest" description="Disordered" evidence="2">
    <location>
        <begin position="627"/>
        <end position="668"/>
    </location>
</feature>
<dbReference type="InterPro" id="IPR050987">
    <property type="entry name" value="AtrR-like"/>
</dbReference>
<feature type="region of interest" description="Disordered" evidence="2">
    <location>
        <begin position="361"/>
        <end position="381"/>
    </location>
</feature>
<protein>
    <recommendedName>
        <fullName evidence="3">Xylanolytic transcriptional activator regulatory domain-containing protein</fullName>
    </recommendedName>
</protein>
<dbReference type="Pfam" id="PF04082">
    <property type="entry name" value="Fungal_trans"/>
    <property type="match status" value="1"/>
</dbReference>
<evidence type="ECO:0000256" key="1">
    <source>
        <dbReference type="ARBA" id="ARBA00023242"/>
    </source>
</evidence>
<dbReference type="OrthoDB" id="3266505at2759"/>
<dbReference type="InterPro" id="IPR007219">
    <property type="entry name" value="XnlR_reg_dom"/>
</dbReference>
<comment type="caution">
    <text evidence="4">The sequence shown here is derived from an EMBL/GenBank/DDBJ whole genome shotgun (WGS) entry which is preliminary data.</text>
</comment>
<dbReference type="Proteomes" id="UP001153618">
    <property type="component" value="Unassembled WGS sequence"/>
</dbReference>
<evidence type="ECO:0000313" key="4">
    <source>
        <dbReference type="EMBL" id="CAG8175325.1"/>
    </source>
</evidence>
<keyword evidence="5" id="KW-1185">Reference proteome</keyword>
<evidence type="ECO:0000313" key="5">
    <source>
        <dbReference type="Proteomes" id="UP001153618"/>
    </source>
</evidence>
<dbReference type="GO" id="GO:0008270">
    <property type="term" value="F:zinc ion binding"/>
    <property type="evidence" value="ECO:0007669"/>
    <property type="project" value="InterPro"/>
</dbReference>
<proteinExistence type="predicted"/>
<keyword evidence="1" id="KW-0539">Nucleus</keyword>
<dbReference type="PANTHER" id="PTHR46910">
    <property type="entry name" value="TRANSCRIPTION FACTOR PDR1"/>
    <property type="match status" value="1"/>
</dbReference>
<dbReference type="GO" id="GO:0003700">
    <property type="term" value="F:DNA-binding transcription factor activity"/>
    <property type="evidence" value="ECO:0007669"/>
    <property type="project" value="InterPro"/>
</dbReference>
<dbReference type="GO" id="GO:0006351">
    <property type="term" value="P:DNA-templated transcription"/>
    <property type="evidence" value="ECO:0007669"/>
    <property type="project" value="InterPro"/>
</dbReference>
<dbReference type="SMART" id="SM00906">
    <property type="entry name" value="Fungal_trans"/>
    <property type="match status" value="1"/>
</dbReference>
<evidence type="ECO:0000259" key="3">
    <source>
        <dbReference type="SMART" id="SM00906"/>
    </source>
</evidence>
<feature type="compositionally biased region" description="Polar residues" evidence="2">
    <location>
        <begin position="361"/>
        <end position="372"/>
    </location>
</feature>
<feature type="domain" description="Xylanolytic transcriptional activator regulatory" evidence="3">
    <location>
        <begin position="279"/>
        <end position="353"/>
    </location>
</feature>
<sequence length="742" mass="81756">MRSSAQVAAIAAGARDWTDESSPTQAARGPGGAQRVRAKRLASILSHHVCTMASEFVPETSEIGSLTAHSNEDSQFVGSSSGVYFVKTVKRAFNEGGPDSSESIFPTAEETLVGAEDSPREKRQRTASVRDAISDIEPPIGWNYDPSSTGSMGNIPSPEIAKDLMMMYFKVWHPLFPFLHGPTFLQVMEKVYSNNQSQQTQGSCTDHRSTCWTTIFQCVFNLGSLLAPDLDLPVESKIQSPNSINGLLGTLSSRHDILSLQALLAIQVYLVATMSLRQASTVGGCILRSMLHAGLHRCPYRYKQLSTHDRQLRKRVFWCAYAIDRYLSQALGLPLGIQDSDIDVCLPAAREMHSSRGYMTQTDVTTPRPVSSTEDDHAQSARPLNRVAAPDDIKGHGKESIMASYVDSGTLTGRALELFHKSILVRSVRRSSVLFLVTDVHKWWNSLPLDLQRKPLASERRAQSTTNDAAFDFGPFFTVLYQHLILIIHRPSLSLEPSTAEFCSGLQTCIGASRSILSALRLQVDSKQALFWPGFLSAAWMSGLVLALACQLKQYVLAKGLQEIDQISETLRLMSTQWETAKHCHVSLSVLAAKIQQSSSSTNSHMNSQAYAMRGSPTLVDTLNAREERRQKLSGSSPFPENYPSSAEGASAEGHGYQPNEYNARDSWRGQGSIWDQSTQLLNSNEHGNPTGTPSSLQMNFQHTDTSQFDGVSNFDLNMVDLIQGANFDTLFDQIGQQYPSF</sequence>
<reference evidence="4" key="1">
    <citation type="submission" date="2021-07" db="EMBL/GenBank/DDBJ databases">
        <authorList>
            <person name="Branca A.L. A."/>
        </authorList>
    </citation>
    <scope>NUCLEOTIDE SEQUENCE</scope>
</reference>
<gene>
    <name evidence="4" type="ORF">POLS_LOCUS6778</name>
</gene>
<feature type="compositionally biased region" description="Polar residues" evidence="2">
    <location>
        <begin position="633"/>
        <end position="645"/>
    </location>
</feature>
<accession>A0A9W4MXX8</accession>
<dbReference type="AlphaFoldDB" id="A0A9W4MXX8"/>
<organism evidence="4 5">
    <name type="scientific">Penicillium olsonii</name>
    <dbReference type="NCBI Taxonomy" id="99116"/>
    <lineage>
        <taxon>Eukaryota</taxon>
        <taxon>Fungi</taxon>
        <taxon>Dikarya</taxon>
        <taxon>Ascomycota</taxon>
        <taxon>Pezizomycotina</taxon>
        <taxon>Eurotiomycetes</taxon>
        <taxon>Eurotiomycetidae</taxon>
        <taxon>Eurotiales</taxon>
        <taxon>Aspergillaceae</taxon>
        <taxon>Penicillium</taxon>
    </lineage>
</organism>
<feature type="region of interest" description="Disordered" evidence="2">
    <location>
        <begin position="10"/>
        <end position="34"/>
    </location>
</feature>
<evidence type="ECO:0000256" key="2">
    <source>
        <dbReference type="SAM" id="MobiDB-lite"/>
    </source>
</evidence>
<dbReference type="PANTHER" id="PTHR46910:SF9">
    <property type="entry name" value="MISCELLANEOUS ZN(II)2CYS6 TRANSCRIPTION FACTOR (EUROFUNG)"/>
    <property type="match status" value="1"/>
</dbReference>
<dbReference type="GO" id="GO:0003677">
    <property type="term" value="F:DNA binding"/>
    <property type="evidence" value="ECO:0007669"/>
    <property type="project" value="InterPro"/>
</dbReference>
<dbReference type="CDD" id="cd12148">
    <property type="entry name" value="fungal_TF_MHR"/>
    <property type="match status" value="1"/>
</dbReference>
<name>A0A9W4MXX8_PENOL</name>